<dbReference type="Proteomes" id="UP001215827">
    <property type="component" value="Chromosome"/>
</dbReference>
<reference evidence="1 2" key="1">
    <citation type="submission" date="2023-03" db="EMBL/GenBank/DDBJ databases">
        <title>Altererythrobacter sp. CAU 1644 isolated from sand.</title>
        <authorList>
            <person name="Kim W."/>
        </authorList>
    </citation>
    <scope>NUCLEOTIDE SEQUENCE [LARGE SCALE GENOMIC DNA]</scope>
    <source>
        <strain evidence="1 2">CAU 1644</strain>
    </source>
</reference>
<sequence>MENQLRAALIDWLRTDTALAHLNAVEEESPLSVSPPWLGIAASASIDWSTKDRTGREIRVALELFTRGDDAAADGSTINQIGRRIEAMPPAQPGFELVTIRFLRARAERRPNNMRAVLLEYRFRLLETPTE</sequence>
<name>A0ABY8FV15_9SPHN</name>
<dbReference type="RefSeq" id="WP_278017529.1">
    <property type="nucleotide sequence ID" value="NZ_CP121106.1"/>
</dbReference>
<evidence type="ECO:0000313" key="2">
    <source>
        <dbReference type="Proteomes" id="UP001215827"/>
    </source>
</evidence>
<dbReference type="EMBL" id="CP121106">
    <property type="protein sequence ID" value="WFL78840.1"/>
    <property type="molecule type" value="Genomic_DNA"/>
</dbReference>
<dbReference type="Gene3D" id="3.30.2000.30">
    <property type="match status" value="1"/>
</dbReference>
<organism evidence="1 2">
    <name type="scientific">Altererythrobacter arenosus</name>
    <dbReference type="NCBI Taxonomy" id="3032592"/>
    <lineage>
        <taxon>Bacteria</taxon>
        <taxon>Pseudomonadati</taxon>
        <taxon>Pseudomonadota</taxon>
        <taxon>Alphaproteobacteria</taxon>
        <taxon>Sphingomonadales</taxon>
        <taxon>Erythrobacteraceae</taxon>
        <taxon>Altererythrobacter</taxon>
    </lineage>
</organism>
<dbReference type="InterPro" id="IPR021508">
    <property type="entry name" value="Gp17-like"/>
</dbReference>
<dbReference type="InterPro" id="IPR053745">
    <property type="entry name" value="Viral_Tail_Comp_sf"/>
</dbReference>
<protein>
    <submittedName>
        <fullName evidence="1">DUF3168 domain-containing protein</fullName>
    </submittedName>
</protein>
<proteinExistence type="predicted"/>
<evidence type="ECO:0000313" key="1">
    <source>
        <dbReference type="EMBL" id="WFL78840.1"/>
    </source>
</evidence>
<accession>A0ABY8FV15</accession>
<keyword evidence="2" id="KW-1185">Reference proteome</keyword>
<gene>
    <name evidence="1" type="ORF">P7228_07190</name>
</gene>
<dbReference type="Pfam" id="PF11367">
    <property type="entry name" value="Tail_completion_gp17"/>
    <property type="match status" value="1"/>
</dbReference>